<keyword evidence="3" id="KW-1185">Reference proteome</keyword>
<evidence type="ECO:0000313" key="3">
    <source>
        <dbReference type="Proteomes" id="UP000663870"/>
    </source>
</evidence>
<accession>A0A815W079</accession>
<evidence type="ECO:0000256" key="1">
    <source>
        <dbReference type="SAM" id="MobiDB-lite"/>
    </source>
</evidence>
<dbReference type="AlphaFoldDB" id="A0A815W079"/>
<dbReference type="EMBL" id="CAJNOL010003010">
    <property type="protein sequence ID" value="CAF1541706.1"/>
    <property type="molecule type" value="Genomic_DNA"/>
</dbReference>
<dbReference type="Proteomes" id="UP000663870">
    <property type="component" value="Unassembled WGS sequence"/>
</dbReference>
<protein>
    <submittedName>
        <fullName evidence="2">Uncharacterized protein</fullName>
    </submittedName>
</protein>
<name>A0A815W079_9BILA</name>
<proteinExistence type="predicted"/>
<organism evidence="2 3">
    <name type="scientific">Rotaria sordida</name>
    <dbReference type="NCBI Taxonomy" id="392033"/>
    <lineage>
        <taxon>Eukaryota</taxon>
        <taxon>Metazoa</taxon>
        <taxon>Spiralia</taxon>
        <taxon>Gnathifera</taxon>
        <taxon>Rotifera</taxon>
        <taxon>Eurotatoria</taxon>
        <taxon>Bdelloidea</taxon>
        <taxon>Philodinida</taxon>
        <taxon>Philodinidae</taxon>
        <taxon>Rotaria</taxon>
    </lineage>
</organism>
<feature type="compositionally biased region" description="Pro residues" evidence="1">
    <location>
        <begin position="13"/>
        <end position="22"/>
    </location>
</feature>
<sequence length="22" mass="2439">SDHLYYPTKSNSMPPPPLPPSI</sequence>
<reference evidence="2" key="1">
    <citation type="submission" date="2021-02" db="EMBL/GenBank/DDBJ databases">
        <authorList>
            <person name="Nowell W R."/>
        </authorList>
    </citation>
    <scope>NUCLEOTIDE SEQUENCE</scope>
</reference>
<feature type="region of interest" description="Disordered" evidence="1">
    <location>
        <begin position="1"/>
        <end position="22"/>
    </location>
</feature>
<comment type="caution">
    <text evidence="2">The sequence shown here is derived from an EMBL/GenBank/DDBJ whole genome shotgun (WGS) entry which is preliminary data.</text>
</comment>
<gene>
    <name evidence="2" type="ORF">JXQ802_LOCUS42993</name>
</gene>
<evidence type="ECO:0000313" key="2">
    <source>
        <dbReference type="EMBL" id="CAF1541706.1"/>
    </source>
</evidence>
<feature type="non-terminal residue" evidence="2">
    <location>
        <position position="1"/>
    </location>
</feature>